<evidence type="ECO:0000256" key="8">
    <source>
        <dbReference type="RuleBase" id="RU363009"/>
    </source>
</evidence>
<dbReference type="STRING" id="7070.D7EIA3"/>
<reference evidence="9 10" key="1">
    <citation type="journal article" date="2008" name="Nature">
        <title>The genome of the model beetle and pest Tribolium castaneum.</title>
        <authorList>
            <consortium name="Tribolium Genome Sequencing Consortium"/>
            <person name="Richards S."/>
            <person name="Gibbs R.A."/>
            <person name="Weinstock G.M."/>
            <person name="Brown S.J."/>
            <person name="Denell R."/>
            <person name="Beeman R.W."/>
            <person name="Gibbs R."/>
            <person name="Beeman R.W."/>
            <person name="Brown S.J."/>
            <person name="Bucher G."/>
            <person name="Friedrich M."/>
            <person name="Grimmelikhuijzen C.J."/>
            <person name="Klingler M."/>
            <person name="Lorenzen M."/>
            <person name="Richards S."/>
            <person name="Roth S."/>
            <person name="Schroder R."/>
            <person name="Tautz D."/>
            <person name="Zdobnov E.M."/>
            <person name="Muzny D."/>
            <person name="Gibbs R.A."/>
            <person name="Weinstock G.M."/>
            <person name="Attaway T."/>
            <person name="Bell S."/>
            <person name="Buhay C.J."/>
            <person name="Chandrabose M.N."/>
            <person name="Chavez D."/>
            <person name="Clerk-Blankenburg K.P."/>
            <person name="Cree A."/>
            <person name="Dao M."/>
            <person name="Davis C."/>
            <person name="Chacko J."/>
            <person name="Dinh H."/>
            <person name="Dugan-Rocha S."/>
            <person name="Fowler G."/>
            <person name="Garner T.T."/>
            <person name="Garnes J."/>
            <person name="Gnirke A."/>
            <person name="Hawes A."/>
            <person name="Hernandez J."/>
            <person name="Hines S."/>
            <person name="Holder M."/>
            <person name="Hume J."/>
            <person name="Jhangiani S.N."/>
            <person name="Joshi V."/>
            <person name="Khan Z.M."/>
            <person name="Jackson L."/>
            <person name="Kovar C."/>
            <person name="Kowis A."/>
            <person name="Lee S."/>
            <person name="Lewis L.R."/>
            <person name="Margolis J."/>
            <person name="Morgan M."/>
            <person name="Nazareth L.V."/>
            <person name="Nguyen N."/>
            <person name="Okwuonu G."/>
            <person name="Parker D."/>
            <person name="Richards S."/>
            <person name="Ruiz S.J."/>
            <person name="Santibanez J."/>
            <person name="Savard J."/>
            <person name="Scherer S.E."/>
            <person name="Schneider B."/>
            <person name="Sodergren E."/>
            <person name="Tautz D."/>
            <person name="Vattahil S."/>
            <person name="Villasana D."/>
            <person name="White C.S."/>
            <person name="Wright R."/>
            <person name="Park Y."/>
            <person name="Beeman R.W."/>
            <person name="Lord J."/>
            <person name="Oppert B."/>
            <person name="Lorenzen M."/>
            <person name="Brown S."/>
            <person name="Wang L."/>
            <person name="Savard J."/>
            <person name="Tautz D."/>
            <person name="Richards S."/>
            <person name="Weinstock G."/>
            <person name="Gibbs R.A."/>
            <person name="Liu Y."/>
            <person name="Worley K."/>
            <person name="Weinstock G."/>
            <person name="Elsik C.G."/>
            <person name="Reese J.T."/>
            <person name="Elhaik E."/>
            <person name="Landan G."/>
            <person name="Graur D."/>
            <person name="Arensburger P."/>
            <person name="Atkinson P."/>
            <person name="Beeman R.W."/>
            <person name="Beidler J."/>
            <person name="Brown S.J."/>
            <person name="Demuth J.P."/>
            <person name="Drury D.W."/>
            <person name="Du Y.Z."/>
            <person name="Fujiwara H."/>
            <person name="Lorenzen M."/>
            <person name="Maselli V."/>
            <person name="Osanai M."/>
            <person name="Park Y."/>
            <person name="Robertson H.M."/>
            <person name="Tu Z."/>
            <person name="Wang J.J."/>
            <person name="Wang S."/>
            <person name="Richards S."/>
            <person name="Song H."/>
            <person name="Zhang L."/>
            <person name="Sodergren E."/>
            <person name="Werner D."/>
            <person name="Stanke M."/>
            <person name="Morgenstern B."/>
            <person name="Solovyev V."/>
            <person name="Kosarev P."/>
            <person name="Brown G."/>
            <person name="Chen H.C."/>
            <person name="Ermolaeva O."/>
            <person name="Hlavina W."/>
            <person name="Kapustin Y."/>
            <person name="Kiryutin B."/>
            <person name="Kitts P."/>
            <person name="Maglott D."/>
            <person name="Pruitt K."/>
            <person name="Sapojnikov V."/>
            <person name="Souvorov A."/>
            <person name="Mackey A.J."/>
            <person name="Waterhouse R.M."/>
            <person name="Wyder S."/>
            <person name="Zdobnov E.M."/>
            <person name="Zdobnov E.M."/>
            <person name="Wyder S."/>
            <person name="Kriventseva E.V."/>
            <person name="Kadowaki T."/>
            <person name="Bork P."/>
            <person name="Aranda M."/>
            <person name="Bao R."/>
            <person name="Beermann A."/>
            <person name="Berns N."/>
            <person name="Bolognesi R."/>
            <person name="Bonneton F."/>
            <person name="Bopp D."/>
            <person name="Brown S.J."/>
            <person name="Bucher G."/>
            <person name="Butts T."/>
            <person name="Chaumot A."/>
            <person name="Denell R.E."/>
            <person name="Ferrier D.E."/>
            <person name="Friedrich M."/>
            <person name="Gordon C.M."/>
            <person name="Jindra M."/>
            <person name="Klingler M."/>
            <person name="Lan Q."/>
            <person name="Lattorff H.M."/>
            <person name="Laudet V."/>
            <person name="von Levetsow C."/>
            <person name="Liu Z."/>
            <person name="Lutz R."/>
            <person name="Lynch J.A."/>
            <person name="da Fonseca R.N."/>
            <person name="Posnien N."/>
            <person name="Reuter R."/>
            <person name="Roth S."/>
            <person name="Savard J."/>
            <person name="Schinko J.B."/>
            <person name="Schmitt C."/>
            <person name="Schoppmeier M."/>
            <person name="Schroder R."/>
            <person name="Shippy T.D."/>
            <person name="Simonnet F."/>
            <person name="Marques-Souza H."/>
            <person name="Tautz D."/>
            <person name="Tomoyasu Y."/>
            <person name="Trauner J."/>
            <person name="Van der Zee M."/>
            <person name="Vervoort M."/>
            <person name="Wittkopp N."/>
            <person name="Wimmer E.A."/>
            <person name="Yang X."/>
            <person name="Jones A.K."/>
            <person name="Sattelle D.B."/>
            <person name="Ebert P.R."/>
            <person name="Nelson D."/>
            <person name="Scott J.G."/>
            <person name="Beeman R.W."/>
            <person name="Muthukrishnan S."/>
            <person name="Kramer K.J."/>
            <person name="Arakane Y."/>
            <person name="Beeman R.W."/>
            <person name="Zhu Q."/>
            <person name="Hogenkamp D."/>
            <person name="Dixit R."/>
            <person name="Oppert B."/>
            <person name="Jiang H."/>
            <person name="Zou Z."/>
            <person name="Marshall J."/>
            <person name="Elpidina E."/>
            <person name="Vinokurov K."/>
            <person name="Oppert C."/>
            <person name="Zou Z."/>
            <person name="Evans J."/>
            <person name="Lu Z."/>
            <person name="Zhao P."/>
            <person name="Sumathipala N."/>
            <person name="Altincicek B."/>
            <person name="Vilcinskas A."/>
            <person name="Williams M."/>
            <person name="Hultmark D."/>
            <person name="Hetru C."/>
            <person name="Jiang H."/>
            <person name="Grimmelikhuijzen C.J."/>
            <person name="Hauser F."/>
            <person name="Cazzamali G."/>
            <person name="Williamson M."/>
            <person name="Park Y."/>
            <person name="Li B."/>
            <person name="Tanaka Y."/>
            <person name="Predel R."/>
            <person name="Neupert S."/>
            <person name="Schachtner J."/>
            <person name="Verleyen P."/>
            <person name="Raible F."/>
            <person name="Bork P."/>
            <person name="Friedrich M."/>
            <person name="Walden K.K."/>
            <person name="Robertson H.M."/>
            <person name="Angeli S."/>
            <person name="Foret S."/>
            <person name="Bucher G."/>
            <person name="Schuetz S."/>
            <person name="Maleszka R."/>
            <person name="Wimmer E.A."/>
            <person name="Beeman R.W."/>
            <person name="Lorenzen M."/>
            <person name="Tomoyasu Y."/>
            <person name="Miller S.C."/>
            <person name="Grossmann D."/>
            <person name="Bucher G."/>
        </authorList>
    </citation>
    <scope>NUCLEOTIDE SEQUENCE [LARGE SCALE GENOMIC DNA]</scope>
    <source>
        <strain evidence="9 10">Georgia GA2</strain>
    </source>
</reference>
<dbReference type="AlphaFoldDB" id="D7EIA3"/>
<evidence type="ECO:0000313" key="9">
    <source>
        <dbReference type="EMBL" id="EFA11746.1"/>
    </source>
</evidence>
<evidence type="ECO:0000256" key="6">
    <source>
        <dbReference type="ARBA" id="ARBA00023128"/>
    </source>
</evidence>
<dbReference type="PhylomeDB" id="D7EIA3"/>
<evidence type="ECO:0000256" key="1">
    <source>
        <dbReference type="ARBA" id="ARBA00004434"/>
    </source>
</evidence>
<dbReference type="eggNOG" id="ENOG502S7FS">
    <property type="taxonomic scope" value="Eukaryota"/>
</dbReference>
<accession>D7EIA3</accession>
<comment type="similarity">
    <text evidence="2 8">Belongs to the MICOS complex subunit Mic13 family.</text>
</comment>
<dbReference type="PANTHER" id="PTHR31816">
    <property type="entry name" value="MICOS COMPLEX SUBUNIT MIC13"/>
    <property type="match status" value="1"/>
</dbReference>
<reference evidence="9 10" key="2">
    <citation type="journal article" date="2010" name="Nucleic Acids Res.">
        <title>BeetleBase in 2010: revisions to provide comprehensive genomic information for Tribolium castaneum.</title>
        <authorList>
            <person name="Kim H.S."/>
            <person name="Murphy T."/>
            <person name="Xia J."/>
            <person name="Caragea D."/>
            <person name="Park Y."/>
            <person name="Beeman R.W."/>
            <person name="Lorenzen M.D."/>
            <person name="Butcher S."/>
            <person name="Manak J.R."/>
            <person name="Brown S.J."/>
        </authorList>
    </citation>
    <scope>NUCLEOTIDE SEQUENCE [LARGE SCALE GENOMIC DNA]</scope>
    <source>
        <strain evidence="9 10">Georgia GA2</strain>
    </source>
</reference>
<organism evidence="9 10">
    <name type="scientific">Tribolium castaneum</name>
    <name type="common">Red flour beetle</name>
    <dbReference type="NCBI Taxonomy" id="7070"/>
    <lineage>
        <taxon>Eukaryota</taxon>
        <taxon>Metazoa</taxon>
        <taxon>Ecdysozoa</taxon>
        <taxon>Arthropoda</taxon>
        <taxon>Hexapoda</taxon>
        <taxon>Insecta</taxon>
        <taxon>Pterygota</taxon>
        <taxon>Neoptera</taxon>
        <taxon>Endopterygota</taxon>
        <taxon>Coleoptera</taxon>
        <taxon>Polyphaga</taxon>
        <taxon>Cucujiformia</taxon>
        <taxon>Tenebrionidae</taxon>
        <taxon>Tenebrionidae incertae sedis</taxon>
        <taxon>Tribolium</taxon>
    </lineage>
</organism>
<keyword evidence="3" id="KW-0812">Transmembrane</keyword>
<keyword evidence="10" id="KW-1185">Reference proteome</keyword>
<dbReference type="OMA" id="FIHMLPC"/>
<evidence type="ECO:0000256" key="3">
    <source>
        <dbReference type="ARBA" id="ARBA00022692"/>
    </source>
</evidence>
<gene>
    <name evidence="9" type="primary">AUGUSTUS-3.0.2_04236</name>
    <name evidence="9" type="ORF">TcasGA2_TC004236</name>
</gene>
<evidence type="ECO:0000256" key="7">
    <source>
        <dbReference type="ARBA" id="ARBA00023136"/>
    </source>
</evidence>
<dbReference type="InParanoid" id="D7EIA3"/>
<dbReference type="GO" id="GO:0042407">
    <property type="term" value="P:cristae formation"/>
    <property type="evidence" value="ECO:0000318"/>
    <property type="project" value="GO_Central"/>
</dbReference>
<keyword evidence="6 8" id="KW-0496">Mitochondrion</keyword>
<keyword evidence="4 8" id="KW-0999">Mitochondrion inner membrane</keyword>
<protein>
    <recommendedName>
        <fullName evidence="8">MICOS complex subunit MIC13</fullName>
    </recommendedName>
</protein>
<keyword evidence="7" id="KW-0472">Membrane</keyword>
<dbReference type="InterPro" id="IPR026769">
    <property type="entry name" value="Mic13"/>
</dbReference>
<dbReference type="GO" id="GO:0044284">
    <property type="term" value="C:mitochondrial crista junction"/>
    <property type="evidence" value="ECO:0000318"/>
    <property type="project" value="GO_Central"/>
</dbReference>
<keyword evidence="5" id="KW-1133">Transmembrane helix</keyword>
<dbReference type="Pfam" id="PF15884">
    <property type="entry name" value="QIL1"/>
    <property type="match status" value="1"/>
</dbReference>
<evidence type="ECO:0000313" key="10">
    <source>
        <dbReference type="Proteomes" id="UP000007266"/>
    </source>
</evidence>
<evidence type="ECO:0000256" key="2">
    <source>
        <dbReference type="ARBA" id="ARBA00006771"/>
    </source>
</evidence>
<comment type="subunit">
    <text evidence="8">Component of the mitochondrial contact site and cristae organizing system (MICOS) complex.</text>
</comment>
<dbReference type="EMBL" id="KQ972797">
    <property type="protein sequence ID" value="EFA11746.1"/>
    <property type="molecule type" value="Genomic_DNA"/>
</dbReference>
<comment type="function">
    <text evidence="8">Component of the MICOS complex, a large protein complex of the mitochondrial inner membrane that plays crucial roles in the maintenance of crista junctions, inner membrane architecture, and formation of contact sites to the outer membrane.</text>
</comment>
<name>D7EIA3_TRICA</name>
<dbReference type="Proteomes" id="UP000007266">
    <property type="component" value="Unassembled WGS sequence"/>
</dbReference>
<sequence length="123" mass="13880">MFRFAIKVGLAASAVYYLNNEGIWKESKESLKAYDKLNTTLEPYVQEARKQVPFELPQFPSGGSKVYNVQVCWNKGVTATFQFLSELPHKVNKWADEGISAILQNPDMQKVFEASGDTKDGKK</sequence>
<evidence type="ECO:0000256" key="4">
    <source>
        <dbReference type="ARBA" id="ARBA00022792"/>
    </source>
</evidence>
<dbReference type="KEGG" id="tca:103314453"/>
<dbReference type="OrthoDB" id="5948578at2759"/>
<comment type="subcellular location">
    <subcellularLocation>
        <location evidence="1 8">Mitochondrion inner membrane</location>
        <topology evidence="1 8">Single-pass membrane protein</topology>
    </subcellularLocation>
</comment>
<proteinExistence type="inferred from homology"/>
<dbReference type="HOGENOM" id="CLU_137714_1_0_1"/>
<dbReference type="GO" id="GO:0061617">
    <property type="term" value="C:MICOS complex"/>
    <property type="evidence" value="ECO:0000318"/>
    <property type="project" value="GO_Central"/>
</dbReference>
<dbReference type="PANTHER" id="PTHR31816:SF3">
    <property type="entry name" value="MICOS COMPLEX SUBUNIT MIC13"/>
    <property type="match status" value="1"/>
</dbReference>
<dbReference type="FunCoup" id="D7EIA3">
    <property type="interactions" value="81"/>
</dbReference>
<evidence type="ECO:0000256" key="5">
    <source>
        <dbReference type="ARBA" id="ARBA00022989"/>
    </source>
</evidence>